<protein>
    <submittedName>
        <fullName evidence="2">DegT/DnrJ/EryC1/StrS family aminotransferase</fullName>
    </submittedName>
</protein>
<gene>
    <name evidence="2" type="ORF">NGM29_11780</name>
</gene>
<sequence>MDELAIDGGPKAAEALSIPEWPQPTDTSRAYLLEAFEGGNWCRGPWIERLEDEFAAYHDAKHAIAVSNGTVAIELALRAVGVEPGDEVIVPSYSFIASASVVPAVGAIPRFADTDPETFNIDPDSVREQITDDTVGIIGVHFAGYPIDMDELLPIVEEHDLFLIEDAAHAQGSEWRGQKVGTFGDFGTFSFQESKSLPSGEGGIVVTDNDVLAERARVMQNIGRSQGETGYRHYKLSSNSRMSAFQAAVAIGQLEKLPEENDRREANEKLLLAELEEIDGIHTKPRDDRITARGYCLENVRYDAEAFGGLSRDRFIEAVRAEGVPVYDGYEVPIYKQPAFFRDQVRRLLPPGTDVPDYWNLHLPGAERLCRENVAYSHPVLLADDEGIRTIPAAIRKVKAHADELRER</sequence>
<dbReference type="Gene3D" id="3.90.1150.10">
    <property type="entry name" value="Aspartate Aminotransferase, domain 1"/>
    <property type="match status" value="1"/>
</dbReference>
<dbReference type="CDD" id="cd00616">
    <property type="entry name" value="AHBA_syn"/>
    <property type="match status" value="1"/>
</dbReference>
<dbReference type="Proteomes" id="UP001056855">
    <property type="component" value="Chromosome"/>
</dbReference>
<keyword evidence="2" id="KW-0808">Transferase</keyword>
<dbReference type="GeneID" id="73290736"/>
<dbReference type="GO" id="GO:0030170">
    <property type="term" value="F:pyridoxal phosphate binding"/>
    <property type="evidence" value="ECO:0007669"/>
    <property type="project" value="TreeGrafter"/>
</dbReference>
<dbReference type="Pfam" id="PF01041">
    <property type="entry name" value="DegT_DnrJ_EryC1"/>
    <property type="match status" value="1"/>
</dbReference>
<dbReference type="SUPFAM" id="SSF53383">
    <property type="entry name" value="PLP-dependent transferases"/>
    <property type="match status" value="1"/>
</dbReference>
<dbReference type="InterPro" id="IPR015422">
    <property type="entry name" value="PyrdxlP-dep_Trfase_small"/>
</dbReference>
<evidence type="ECO:0000256" key="1">
    <source>
        <dbReference type="RuleBase" id="RU004508"/>
    </source>
</evidence>
<proteinExistence type="inferred from homology"/>
<dbReference type="Gene3D" id="3.40.640.10">
    <property type="entry name" value="Type I PLP-dependent aspartate aminotransferase-like (Major domain)"/>
    <property type="match status" value="1"/>
</dbReference>
<dbReference type="InterPro" id="IPR000653">
    <property type="entry name" value="DegT/StrS_aminotransferase"/>
</dbReference>
<dbReference type="EMBL" id="CP100355">
    <property type="protein sequence ID" value="UTF52469.1"/>
    <property type="molecule type" value="Genomic_DNA"/>
</dbReference>
<dbReference type="GO" id="GO:0000271">
    <property type="term" value="P:polysaccharide biosynthetic process"/>
    <property type="evidence" value="ECO:0007669"/>
    <property type="project" value="TreeGrafter"/>
</dbReference>
<evidence type="ECO:0000313" key="3">
    <source>
        <dbReference type="Proteomes" id="UP001056855"/>
    </source>
</evidence>
<dbReference type="RefSeq" id="WP_254156404.1">
    <property type="nucleotide sequence ID" value="NZ_CP100355.1"/>
</dbReference>
<reference evidence="2" key="1">
    <citation type="submission" date="2022-06" db="EMBL/GenBank/DDBJ databases">
        <title>Diverse halophilic archaea isolated from saline environments.</title>
        <authorList>
            <person name="Cui H.-L."/>
        </authorList>
    </citation>
    <scope>NUCLEOTIDE SEQUENCE</scope>
    <source>
        <strain evidence="2">WLHS1</strain>
    </source>
</reference>
<keyword evidence="3" id="KW-1185">Reference proteome</keyword>
<dbReference type="InterPro" id="IPR015424">
    <property type="entry name" value="PyrdxlP-dep_Trfase"/>
</dbReference>
<dbReference type="AlphaFoldDB" id="A0A9E7N676"/>
<dbReference type="PANTHER" id="PTHR30244">
    <property type="entry name" value="TRANSAMINASE"/>
    <property type="match status" value="1"/>
</dbReference>
<dbReference type="PANTHER" id="PTHR30244:SF34">
    <property type="entry name" value="DTDP-4-AMINO-4,6-DIDEOXYGALACTOSE TRANSAMINASE"/>
    <property type="match status" value="1"/>
</dbReference>
<keyword evidence="1" id="KW-0663">Pyridoxal phosphate</keyword>
<dbReference type="GO" id="GO:0008483">
    <property type="term" value="F:transaminase activity"/>
    <property type="evidence" value="ECO:0007669"/>
    <property type="project" value="UniProtKB-KW"/>
</dbReference>
<dbReference type="KEGG" id="sawl:NGM29_11780"/>
<comment type="similarity">
    <text evidence="1">Belongs to the DegT/DnrJ/EryC1 family.</text>
</comment>
<dbReference type="InterPro" id="IPR015421">
    <property type="entry name" value="PyrdxlP-dep_Trfase_major"/>
</dbReference>
<dbReference type="PIRSF" id="PIRSF000390">
    <property type="entry name" value="PLP_StrS"/>
    <property type="match status" value="1"/>
</dbReference>
<evidence type="ECO:0000313" key="2">
    <source>
        <dbReference type="EMBL" id="UTF52469.1"/>
    </source>
</evidence>
<organism evidence="2 3">
    <name type="scientific">Natronosalvus rutilus</name>
    <dbReference type="NCBI Taxonomy" id="2953753"/>
    <lineage>
        <taxon>Archaea</taxon>
        <taxon>Methanobacteriati</taxon>
        <taxon>Methanobacteriota</taxon>
        <taxon>Stenosarchaea group</taxon>
        <taxon>Halobacteria</taxon>
        <taxon>Halobacteriales</taxon>
        <taxon>Natrialbaceae</taxon>
        <taxon>Natronosalvus</taxon>
    </lineage>
</organism>
<name>A0A9E7N676_9EURY</name>
<accession>A0A9E7N676</accession>
<keyword evidence="2" id="KW-0032">Aminotransferase</keyword>